<comment type="caution">
    <text evidence="1">The sequence shown here is derived from an EMBL/GenBank/DDBJ whole genome shotgun (WGS) entry which is preliminary data.</text>
</comment>
<name>A0AAW0P0N0_9GOBI</name>
<proteinExistence type="predicted"/>
<organism evidence="1 2">
    <name type="scientific">Mugilogobius chulae</name>
    <name type="common">yellowstripe goby</name>
    <dbReference type="NCBI Taxonomy" id="88201"/>
    <lineage>
        <taxon>Eukaryota</taxon>
        <taxon>Metazoa</taxon>
        <taxon>Chordata</taxon>
        <taxon>Craniata</taxon>
        <taxon>Vertebrata</taxon>
        <taxon>Euteleostomi</taxon>
        <taxon>Actinopterygii</taxon>
        <taxon>Neopterygii</taxon>
        <taxon>Teleostei</taxon>
        <taxon>Neoteleostei</taxon>
        <taxon>Acanthomorphata</taxon>
        <taxon>Gobiaria</taxon>
        <taxon>Gobiiformes</taxon>
        <taxon>Gobioidei</taxon>
        <taxon>Gobiidae</taxon>
        <taxon>Gobionellinae</taxon>
        <taxon>Mugilogobius</taxon>
    </lineage>
</organism>
<dbReference type="EMBL" id="JBBPFD010000009">
    <property type="protein sequence ID" value="KAK7913438.1"/>
    <property type="molecule type" value="Genomic_DNA"/>
</dbReference>
<reference evidence="2" key="1">
    <citation type="submission" date="2024-04" db="EMBL/GenBank/DDBJ databases">
        <title>Salinicola lusitanus LLJ914,a marine bacterium isolated from the Okinawa Trough.</title>
        <authorList>
            <person name="Li J."/>
        </authorList>
    </citation>
    <scope>NUCLEOTIDE SEQUENCE [LARGE SCALE GENOMIC DNA]</scope>
</reference>
<gene>
    <name evidence="1" type="ORF">WMY93_013649</name>
</gene>
<evidence type="ECO:0000313" key="2">
    <source>
        <dbReference type="Proteomes" id="UP001460270"/>
    </source>
</evidence>
<sequence>MTFRGTHRLSGSSAQSRFPQSSAQKKCVCAQRRPICHCPTESSWARVKCGNLRPAPTKRQNGSDSDLDLQDSIKEQLFGCKLHTLEKKCCSKLDKLKALLEQHTQTGLSLSELLDKTLSLFTLRKTILLHNGYSKYSRDILRLFPDAEEDLCPLLL</sequence>
<dbReference type="Proteomes" id="UP001460270">
    <property type="component" value="Unassembled WGS sequence"/>
</dbReference>
<keyword evidence="2" id="KW-1185">Reference proteome</keyword>
<dbReference type="AlphaFoldDB" id="A0AAW0P0N0"/>
<protein>
    <submittedName>
        <fullName evidence="1">Uncharacterized protein</fullName>
    </submittedName>
</protein>
<accession>A0AAW0P0N0</accession>
<evidence type="ECO:0000313" key="1">
    <source>
        <dbReference type="EMBL" id="KAK7913438.1"/>
    </source>
</evidence>